<reference evidence="3 4" key="1">
    <citation type="journal article" date="2018" name="PLoS Genet.">
        <title>Repeat elements organise 3D genome structure and mediate transcription in the filamentous fungus Epichloe festucae.</title>
        <authorList>
            <person name="Winter D.J."/>
            <person name="Ganley A.R.D."/>
            <person name="Young C.A."/>
            <person name="Liachko I."/>
            <person name="Schardl C.L."/>
            <person name="Dupont P.Y."/>
            <person name="Berry D."/>
            <person name="Ram A."/>
            <person name="Scott B."/>
            <person name="Cox M.P."/>
        </authorList>
    </citation>
    <scope>NUCLEOTIDE SEQUENCE [LARGE SCALE GENOMIC DNA]</scope>
    <source>
        <strain evidence="3 4">Fl1</strain>
    </source>
</reference>
<evidence type="ECO:0000313" key="4">
    <source>
        <dbReference type="Proteomes" id="UP000594364"/>
    </source>
</evidence>
<evidence type="ECO:0000313" key="3">
    <source>
        <dbReference type="EMBL" id="QPG98252.1"/>
    </source>
</evidence>
<protein>
    <submittedName>
        <fullName evidence="3">Uncharacterized protein</fullName>
    </submittedName>
</protein>
<feature type="compositionally biased region" description="Basic and acidic residues" evidence="2">
    <location>
        <begin position="177"/>
        <end position="205"/>
    </location>
</feature>
<feature type="coiled-coil region" evidence="1">
    <location>
        <begin position="89"/>
        <end position="116"/>
    </location>
</feature>
<proteinExistence type="predicted"/>
<dbReference type="AlphaFoldDB" id="A0A7S9PUS5"/>
<name>A0A7S9PUS5_EPIFF</name>
<feature type="compositionally biased region" description="Polar residues" evidence="2">
    <location>
        <begin position="16"/>
        <end position="25"/>
    </location>
</feature>
<dbReference type="OrthoDB" id="10514278at2759"/>
<sequence>MASTNYSPSPLHPIESVNTSRDTDQGQIQSLRAEKDRLHLENEKLKQVRQVSADNALREQNRELDDELTRERLQTQDALGRTAKVQSDMRLLQDRLTRTEANLSLAQQQVEAWRDHSSQLTSINKEALSNQESAYKELLELRGKFHQSHQTAFATAQEAHAGTSVLLQELEETKSNLSRELKETKSALSRKLERAKAERDREQSRANEGSAQVVKIKKSWKADQDRLRMFVSQARGLAESLLVPSPASMSAPLPRPSVDSAFWDRLTATILGGSKFATVDLPTGVKLYQPDKPWPSVVAPCSPVEAVPVPDMTLASAIAELALSLSNSRASWHDDCRLDTWAMLARLFKLVRQYPSGGLVDAWVLQVLDQLMVSVIRDAAGSFHLKLTACFILRLVEARWPPAQTTRLSLVGMDLPSIHRHLLGYLVLDAALPQDAESCVVYMTTPDGQNMALMCPSPTEPAPGLLLVNRARRIFCWVHFDHVATKHIKWVILRDPWTSQSIEMGISLDHLPWLMQFFPNS</sequence>
<dbReference type="EMBL" id="CP031386">
    <property type="protein sequence ID" value="QPG98252.1"/>
    <property type="molecule type" value="Genomic_DNA"/>
</dbReference>
<gene>
    <name evidence="3" type="ORF">C2857_007420</name>
</gene>
<evidence type="ECO:0000256" key="1">
    <source>
        <dbReference type="SAM" id="Coils"/>
    </source>
</evidence>
<keyword evidence="4" id="KW-1185">Reference proteome</keyword>
<feature type="region of interest" description="Disordered" evidence="2">
    <location>
        <begin position="177"/>
        <end position="210"/>
    </location>
</feature>
<feature type="region of interest" description="Disordered" evidence="2">
    <location>
        <begin position="1"/>
        <end position="25"/>
    </location>
</feature>
<accession>A0A7S9PUS5</accession>
<keyword evidence="1" id="KW-0175">Coiled coil</keyword>
<dbReference type="Proteomes" id="UP000594364">
    <property type="component" value="Chromosome 2"/>
</dbReference>
<evidence type="ECO:0000256" key="2">
    <source>
        <dbReference type="SAM" id="MobiDB-lite"/>
    </source>
</evidence>
<organism evidence="3 4">
    <name type="scientific">Epichloe festucae (strain Fl1)</name>
    <dbReference type="NCBI Taxonomy" id="877507"/>
    <lineage>
        <taxon>Eukaryota</taxon>
        <taxon>Fungi</taxon>
        <taxon>Dikarya</taxon>
        <taxon>Ascomycota</taxon>
        <taxon>Pezizomycotina</taxon>
        <taxon>Sordariomycetes</taxon>
        <taxon>Hypocreomycetidae</taxon>
        <taxon>Hypocreales</taxon>
        <taxon>Clavicipitaceae</taxon>
        <taxon>Epichloe</taxon>
    </lineage>
</organism>